<proteinExistence type="inferred from homology"/>
<feature type="compositionally biased region" description="Basic and acidic residues" evidence="2">
    <location>
        <begin position="110"/>
        <end position="123"/>
    </location>
</feature>
<reference evidence="4 5" key="1">
    <citation type="submission" date="2018-06" db="EMBL/GenBank/DDBJ databases">
        <title>Genome Sequence of the Brown Rot Fungal Pathogen Monilinia fructigena.</title>
        <authorList>
            <person name="Landi L."/>
            <person name="De Miccolis Angelini R.M."/>
            <person name="Pollastro S."/>
            <person name="Abate D."/>
            <person name="Faretra F."/>
            <person name="Romanazzi G."/>
        </authorList>
    </citation>
    <scope>NUCLEOTIDE SEQUENCE [LARGE SCALE GENOMIC DNA]</scope>
    <source>
        <strain evidence="4 5">Mfrg269</strain>
    </source>
</reference>
<dbReference type="InterPro" id="IPR029063">
    <property type="entry name" value="SAM-dependent_MTases_sf"/>
</dbReference>
<dbReference type="GO" id="GO:0032259">
    <property type="term" value="P:methylation"/>
    <property type="evidence" value="ECO:0007669"/>
    <property type="project" value="UniProtKB-KW"/>
</dbReference>
<keyword evidence="1" id="KW-0694">RNA-binding</keyword>
<dbReference type="EMBL" id="QKRW01000055">
    <property type="protein sequence ID" value="RAL59293.1"/>
    <property type="molecule type" value="Genomic_DNA"/>
</dbReference>
<protein>
    <recommendedName>
        <fullName evidence="3">SAM-dependent MTase RsmB/NOP-type domain-containing protein</fullName>
    </recommendedName>
</protein>
<accession>A0A395IIX1</accession>
<comment type="caution">
    <text evidence="1">Lacks conserved residue(s) required for the propagation of feature annotation.</text>
</comment>
<dbReference type="AlphaFoldDB" id="A0A395IIX1"/>
<keyword evidence="1" id="KW-0808">Transferase</keyword>
<keyword evidence="5" id="KW-1185">Reference proteome</keyword>
<feature type="domain" description="SAM-dependent MTase RsmB/NOP-type" evidence="3">
    <location>
        <begin position="1"/>
        <end position="81"/>
    </location>
</feature>
<feature type="non-terminal residue" evidence="4">
    <location>
        <position position="1"/>
    </location>
</feature>
<gene>
    <name evidence="4" type="ORF">DID88_006898</name>
</gene>
<sequence>SIHAEENELVVQKALASDIAKEKGWKILRRENQIRGMREWPVRGSVEACDGDEVVTEGCIRANKGDEHATMGFFLAGFIQQEPQDLSLEDGEEWGGFEEEVAPIIKEKKETQAPPIEKKEKAKVNKHAHNAIKKRVSMSVKDKKRQKTKR</sequence>
<evidence type="ECO:0000256" key="1">
    <source>
        <dbReference type="PROSITE-ProRule" id="PRU01023"/>
    </source>
</evidence>
<dbReference type="OrthoDB" id="435282at2759"/>
<organism evidence="4 5">
    <name type="scientific">Monilinia fructigena</name>
    <dbReference type="NCBI Taxonomy" id="38457"/>
    <lineage>
        <taxon>Eukaryota</taxon>
        <taxon>Fungi</taxon>
        <taxon>Dikarya</taxon>
        <taxon>Ascomycota</taxon>
        <taxon>Pezizomycotina</taxon>
        <taxon>Leotiomycetes</taxon>
        <taxon>Helotiales</taxon>
        <taxon>Sclerotiniaceae</taxon>
        <taxon>Monilinia</taxon>
    </lineage>
</organism>
<evidence type="ECO:0000313" key="4">
    <source>
        <dbReference type="EMBL" id="RAL59293.1"/>
    </source>
</evidence>
<dbReference type="GO" id="GO:0008168">
    <property type="term" value="F:methyltransferase activity"/>
    <property type="evidence" value="ECO:0007669"/>
    <property type="project" value="UniProtKB-KW"/>
</dbReference>
<comment type="similarity">
    <text evidence="1">Belongs to the class I-like SAM-binding methyltransferase superfamily. RsmB/NOP family.</text>
</comment>
<evidence type="ECO:0000256" key="2">
    <source>
        <dbReference type="SAM" id="MobiDB-lite"/>
    </source>
</evidence>
<dbReference type="PROSITE" id="PS51686">
    <property type="entry name" value="SAM_MT_RSMB_NOP"/>
    <property type="match status" value="1"/>
</dbReference>
<evidence type="ECO:0000313" key="5">
    <source>
        <dbReference type="Proteomes" id="UP000249056"/>
    </source>
</evidence>
<comment type="caution">
    <text evidence="4">The sequence shown here is derived from an EMBL/GenBank/DDBJ whole genome shotgun (WGS) entry which is preliminary data.</text>
</comment>
<name>A0A395IIX1_9HELO</name>
<keyword evidence="1" id="KW-0949">S-adenosyl-L-methionine</keyword>
<evidence type="ECO:0000259" key="3">
    <source>
        <dbReference type="PROSITE" id="PS51686"/>
    </source>
</evidence>
<keyword evidence="1" id="KW-0489">Methyltransferase</keyword>
<feature type="region of interest" description="Disordered" evidence="2">
    <location>
        <begin position="110"/>
        <end position="150"/>
    </location>
</feature>
<dbReference type="Gene3D" id="3.40.50.150">
    <property type="entry name" value="Vaccinia Virus protein VP39"/>
    <property type="match status" value="1"/>
</dbReference>
<dbReference type="InterPro" id="IPR001678">
    <property type="entry name" value="MeTrfase_RsmB-F_NOP2_dom"/>
</dbReference>
<dbReference type="GO" id="GO:0003723">
    <property type="term" value="F:RNA binding"/>
    <property type="evidence" value="ECO:0007669"/>
    <property type="project" value="UniProtKB-UniRule"/>
</dbReference>
<feature type="compositionally biased region" description="Basic residues" evidence="2">
    <location>
        <begin position="124"/>
        <end position="150"/>
    </location>
</feature>
<dbReference type="Proteomes" id="UP000249056">
    <property type="component" value="Unassembled WGS sequence"/>
</dbReference>